<evidence type="ECO:0000313" key="1">
    <source>
        <dbReference type="EMBL" id="MBX41037.1"/>
    </source>
</evidence>
<dbReference type="EMBL" id="GGEC01060553">
    <property type="protein sequence ID" value="MBX41037.1"/>
    <property type="molecule type" value="Transcribed_RNA"/>
</dbReference>
<name>A0A2P2NEX2_RHIMU</name>
<protein>
    <submittedName>
        <fullName evidence="1">Uncharacterized protein</fullName>
    </submittedName>
</protein>
<accession>A0A2P2NEX2</accession>
<dbReference type="AlphaFoldDB" id="A0A2P2NEX2"/>
<proteinExistence type="predicted"/>
<reference evidence="1" key="1">
    <citation type="submission" date="2018-02" db="EMBL/GenBank/DDBJ databases">
        <title>Rhizophora mucronata_Transcriptome.</title>
        <authorList>
            <person name="Meera S.P."/>
            <person name="Sreeshan A."/>
            <person name="Augustine A."/>
        </authorList>
    </citation>
    <scope>NUCLEOTIDE SEQUENCE</scope>
    <source>
        <tissue evidence="1">Leaf</tissue>
    </source>
</reference>
<organism evidence="1">
    <name type="scientific">Rhizophora mucronata</name>
    <name type="common">Asiatic mangrove</name>
    <dbReference type="NCBI Taxonomy" id="61149"/>
    <lineage>
        <taxon>Eukaryota</taxon>
        <taxon>Viridiplantae</taxon>
        <taxon>Streptophyta</taxon>
        <taxon>Embryophyta</taxon>
        <taxon>Tracheophyta</taxon>
        <taxon>Spermatophyta</taxon>
        <taxon>Magnoliopsida</taxon>
        <taxon>eudicotyledons</taxon>
        <taxon>Gunneridae</taxon>
        <taxon>Pentapetalae</taxon>
        <taxon>rosids</taxon>
        <taxon>fabids</taxon>
        <taxon>Malpighiales</taxon>
        <taxon>Rhizophoraceae</taxon>
        <taxon>Rhizophora</taxon>
    </lineage>
</organism>
<sequence length="30" mass="3406">MKSSAQPKESNLLGILVTKTPIHVYIRMYS</sequence>